<comment type="similarity">
    <text evidence="2">Belongs to the rickettsiale 17 kDa surface antigen family.</text>
</comment>
<dbReference type="OrthoDB" id="5402098at2"/>
<evidence type="ECO:0000313" key="12">
    <source>
        <dbReference type="Proteomes" id="UP000321523"/>
    </source>
</evidence>
<evidence type="ECO:0000256" key="6">
    <source>
        <dbReference type="ARBA" id="ARBA00023288"/>
    </source>
</evidence>
<evidence type="ECO:0000313" key="11">
    <source>
        <dbReference type="EMBL" id="GEO38882.1"/>
    </source>
</evidence>
<dbReference type="EMBL" id="BJYZ01000013">
    <property type="protein sequence ID" value="GEO38882.1"/>
    <property type="molecule type" value="Genomic_DNA"/>
</dbReference>
<dbReference type="GO" id="GO:0009279">
    <property type="term" value="C:cell outer membrane"/>
    <property type="evidence" value="ECO:0007669"/>
    <property type="project" value="UniProtKB-SubCell"/>
</dbReference>
<dbReference type="PIRSF" id="PIRSF002721">
    <property type="entry name" value="Surface_antigen_Rickettsia"/>
    <property type="match status" value="1"/>
</dbReference>
<feature type="compositionally biased region" description="Polar residues" evidence="7">
    <location>
        <begin position="97"/>
        <end position="109"/>
    </location>
</feature>
<dbReference type="AlphaFoldDB" id="A0A512DQV2"/>
<comment type="subcellular location">
    <subcellularLocation>
        <location evidence="1">Cell outer membrane</location>
        <topology evidence="1">Lipid-anchor</topology>
    </subcellularLocation>
</comment>
<feature type="chain" id="PRO_5022083970" description="17 kDa surface antigen" evidence="8">
    <location>
        <begin position="21"/>
        <end position="155"/>
    </location>
</feature>
<comment type="caution">
    <text evidence="11">The sequence shown here is derived from an EMBL/GenBank/DDBJ whole genome shotgun (WGS) entry which is preliminary data.</text>
</comment>
<dbReference type="Proteomes" id="UP000321523">
    <property type="component" value="Unassembled WGS sequence"/>
</dbReference>
<evidence type="ECO:0000256" key="7">
    <source>
        <dbReference type="SAM" id="MobiDB-lite"/>
    </source>
</evidence>
<feature type="domain" description="Glycine zipper 2TM" evidence="9">
    <location>
        <begin position="30"/>
        <end position="71"/>
    </location>
</feature>
<evidence type="ECO:0000259" key="9">
    <source>
        <dbReference type="Pfam" id="PF05433"/>
    </source>
</evidence>
<proteinExistence type="inferred from homology"/>
<gene>
    <name evidence="11" type="ORF">SAE02_30300</name>
</gene>
<evidence type="ECO:0000256" key="3">
    <source>
        <dbReference type="ARBA" id="ARBA00015281"/>
    </source>
</evidence>
<keyword evidence="6" id="KW-0449">Lipoprotein</keyword>
<evidence type="ECO:0000256" key="8">
    <source>
        <dbReference type="SAM" id="SignalP"/>
    </source>
</evidence>
<dbReference type="Pfam" id="PF16998">
    <property type="entry name" value="17kDa_Anti_2"/>
    <property type="match status" value="1"/>
</dbReference>
<dbReference type="PROSITE" id="PS51257">
    <property type="entry name" value="PROKAR_LIPOPROTEIN"/>
    <property type="match status" value="1"/>
</dbReference>
<accession>A0A512DQV2</accession>
<keyword evidence="12" id="KW-1185">Reference proteome</keyword>
<evidence type="ECO:0000256" key="2">
    <source>
        <dbReference type="ARBA" id="ARBA00008681"/>
    </source>
</evidence>
<evidence type="ECO:0000259" key="10">
    <source>
        <dbReference type="Pfam" id="PF16998"/>
    </source>
</evidence>
<protein>
    <recommendedName>
        <fullName evidence="3">17 kDa surface antigen</fullName>
    </recommendedName>
</protein>
<dbReference type="InterPro" id="IPR008816">
    <property type="entry name" value="Gly_zipper_2TM_dom"/>
</dbReference>
<dbReference type="InterPro" id="IPR016364">
    <property type="entry name" value="Surface_antigen_Rickettsia"/>
</dbReference>
<feature type="region of interest" description="Disordered" evidence="7">
    <location>
        <begin position="90"/>
        <end position="109"/>
    </location>
</feature>
<dbReference type="InterPro" id="IPR032635">
    <property type="entry name" value="Anti_2"/>
</dbReference>
<sequence>MMMRRTTIAALAALSLSLGACEGMNTGQTVGTLGGAAGGALLGSQIGGGSGQLAATAVGTLVGALAGGKLGGYLQGNDHQTATQAEQSAVAQGEPIQWSNPETGNRGTIEPTRTYQDQSGQTCREYQHTVYVGGRAEQARGDACRQPDGTWRIVS</sequence>
<dbReference type="Pfam" id="PF05433">
    <property type="entry name" value="Rick_17kDa_Anti"/>
    <property type="match status" value="1"/>
</dbReference>
<feature type="signal peptide" evidence="8">
    <location>
        <begin position="1"/>
        <end position="20"/>
    </location>
</feature>
<feature type="domain" description="Surface antigen" evidence="10">
    <location>
        <begin position="91"/>
        <end position="154"/>
    </location>
</feature>
<organism evidence="11 12">
    <name type="scientific">Skermanella aerolata</name>
    <dbReference type="NCBI Taxonomy" id="393310"/>
    <lineage>
        <taxon>Bacteria</taxon>
        <taxon>Pseudomonadati</taxon>
        <taxon>Pseudomonadota</taxon>
        <taxon>Alphaproteobacteria</taxon>
        <taxon>Rhodospirillales</taxon>
        <taxon>Azospirillaceae</taxon>
        <taxon>Skermanella</taxon>
    </lineage>
</organism>
<dbReference type="RefSeq" id="WP_084720701.1">
    <property type="nucleotide sequence ID" value="NZ_BJYZ01000013.1"/>
</dbReference>
<name>A0A512DQV2_9PROT</name>
<keyword evidence="5" id="KW-0564">Palmitate</keyword>
<evidence type="ECO:0000256" key="1">
    <source>
        <dbReference type="ARBA" id="ARBA00004459"/>
    </source>
</evidence>
<evidence type="ECO:0000256" key="4">
    <source>
        <dbReference type="ARBA" id="ARBA00022729"/>
    </source>
</evidence>
<keyword evidence="4 8" id="KW-0732">Signal</keyword>
<evidence type="ECO:0000256" key="5">
    <source>
        <dbReference type="ARBA" id="ARBA00023139"/>
    </source>
</evidence>
<reference evidence="11 12" key="1">
    <citation type="submission" date="2019-07" db="EMBL/GenBank/DDBJ databases">
        <title>Whole genome shotgun sequence of Skermanella aerolata NBRC 106429.</title>
        <authorList>
            <person name="Hosoyama A."/>
            <person name="Uohara A."/>
            <person name="Ohji S."/>
            <person name="Ichikawa N."/>
        </authorList>
    </citation>
    <scope>NUCLEOTIDE SEQUENCE [LARGE SCALE GENOMIC DNA]</scope>
    <source>
        <strain evidence="11 12">NBRC 106429</strain>
    </source>
</reference>